<name>A0A4S2KNR7_9HYME</name>
<gene>
    <name evidence="2" type="ORF">DBV15_03150</name>
</gene>
<proteinExistence type="predicted"/>
<dbReference type="AlphaFoldDB" id="A0A4S2KNR7"/>
<accession>A0A4S2KNR7</accession>
<keyword evidence="3" id="KW-1185">Reference proteome</keyword>
<evidence type="ECO:0000313" key="2">
    <source>
        <dbReference type="EMBL" id="TGZ51220.1"/>
    </source>
</evidence>
<feature type="region of interest" description="Disordered" evidence="1">
    <location>
        <begin position="32"/>
        <end position="54"/>
    </location>
</feature>
<organism evidence="2 3">
    <name type="scientific">Temnothorax longispinosus</name>
    <dbReference type="NCBI Taxonomy" id="300112"/>
    <lineage>
        <taxon>Eukaryota</taxon>
        <taxon>Metazoa</taxon>
        <taxon>Ecdysozoa</taxon>
        <taxon>Arthropoda</taxon>
        <taxon>Hexapoda</taxon>
        <taxon>Insecta</taxon>
        <taxon>Pterygota</taxon>
        <taxon>Neoptera</taxon>
        <taxon>Endopterygota</taxon>
        <taxon>Hymenoptera</taxon>
        <taxon>Apocrita</taxon>
        <taxon>Aculeata</taxon>
        <taxon>Formicoidea</taxon>
        <taxon>Formicidae</taxon>
        <taxon>Myrmicinae</taxon>
        <taxon>Temnothorax</taxon>
    </lineage>
</organism>
<evidence type="ECO:0000313" key="3">
    <source>
        <dbReference type="Proteomes" id="UP000310200"/>
    </source>
</evidence>
<evidence type="ECO:0000256" key="1">
    <source>
        <dbReference type="SAM" id="MobiDB-lite"/>
    </source>
</evidence>
<protein>
    <submittedName>
        <fullName evidence="2">Uncharacterized protein</fullName>
    </submittedName>
</protein>
<comment type="caution">
    <text evidence="2">The sequence shown here is derived from an EMBL/GenBank/DDBJ whole genome shotgun (WGS) entry which is preliminary data.</text>
</comment>
<dbReference type="Proteomes" id="UP000310200">
    <property type="component" value="Unassembled WGS sequence"/>
</dbReference>
<dbReference type="EMBL" id="QBLH01001744">
    <property type="protein sequence ID" value="TGZ51220.1"/>
    <property type="molecule type" value="Genomic_DNA"/>
</dbReference>
<sequence length="142" mass="16652">MCPCNALSHVLSVPSHFYGFPLRSIRKDSVRDEVHGDETTRDDGHEETYLRREKRRATRHEDLEAAYADEALRKQKRVASYHQATLRRYRRNIAEAINLSCSQDDAVSRRFCSPVRDFKVLRTSRVIRDDPVLEPANWFGKY</sequence>
<reference evidence="2 3" key="1">
    <citation type="journal article" date="2019" name="Philos. Trans. R. Soc. Lond., B, Biol. Sci.">
        <title>Ant behaviour and brain gene expression of defending hosts depend on the ecological success of the intruding social parasite.</title>
        <authorList>
            <person name="Kaur R."/>
            <person name="Stoldt M."/>
            <person name="Jongepier E."/>
            <person name="Feldmeyer B."/>
            <person name="Menzel F."/>
            <person name="Bornberg-Bauer E."/>
            <person name="Foitzik S."/>
        </authorList>
    </citation>
    <scope>NUCLEOTIDE SEQUENCE [LARGE SCALE GENOMIC DNA]</scope>
    <source>
        <tissue evidence="2">Whole body</tissue>
    </source>
</reference>
<feature type="compositionally biased region" description="Basic and acidic residues" evidence="1">
    <location>
        <begin position="32"/>
        <end position="51"/>
    </location>
</feature>